<keyword evidence="4" id="KW-0378">Hydrolase</keyword>
<accession>A0A5J4V5S9</accession>
<dbReference type="Pfam" id="PF00176">
    <property type="entry name" value="SNF2-rel_dom"/>
    <property type="match status" value="1"/>
</dbReference>
<keyword evidence="7" id="KW-0175">Coiled coil</keyword>
<comment type="subcellular location">
    <subcellularLocation>
        <location evidence="1">Nucleus</location>
    </subcellularLocation>
</comment>
<keyword evidence="5" id="KW-0347">Helicase</keyword>
<dbReference type="Gene3D" id="3.40.50.300">
    <property type="entry name" value="P-loop containing nucleotide triphosphate hydrolases"/>
    <property type="match status" value="1"/>
</dbReference>
<dbReference type="InterPro" id="IPR014001">
    <property type="entry name" value="Helicase_ATP-bd"/>
</dbReference>
<evidence type="ECO:0000256" key="7">
    <source>
        <dbReference type="ARBA" id="ARBA00023054"/>
    </source>
</evidence>
<dbReference type="SMART" id="SM00487">
    <property type="entry name" value="DEXDc"/>
    <property type="match status" value="1"/>
</dbReference>
<evidence type="ECO:0000256" key="1">
    <source>
        <dbReference type="ARBA" id="ARBA00004123"/>
    </source>
</evidence>
<dbReference type="CDD" id="cd18793">
    <property type="entry name" value="SF2_C_SNF"/>
    <property type="match status" value="1"/>
</dbReference>
<dbReference type="SUPFAM" id="SSF52540">
    <property type="entry name" value="P-loop containing nucleoside triphosphate hydrolases"/>
    <property type="match status" value="2"/>
</dbReference>
<evidence type="ECO:0000256" key="5">
    <source>
        <dbReference type="ARBA" id="ARBA00022806"/>
    </source>
</evidence>
<dbReference type="AlphaFoldDB" id="A0A5J4V5S9"/>
<evidence type="ECO:0000259" key="9">
    <source>
        <dbReference type="PROSITE" id="PS51192"/>
    </source>
</evidence>
<dbReference type="PANTHER" id="PTHR10799">
    <property type="entry name" value="SNF2/RAD54 HELICASE FAMILY"/>
    <property type="match status" value="1"/>
</dbReference>
<dbReference type="Gene3D" id="3.40.50.10810">
    <property type="entry name" value="Tandem AAA-ATPase domain"/>
    <property type="match status" value="1"/>
</dbReference>
<dbReference type="Proteomes" id="UP000324800">
    <property type="component" value="Unassembled WGS sequence"/>
</dbReference>
<evidence type="ECO:0000313" key="11">
    <source>
        <dbReference type="EMBL" id="KAA6377722.1"/>
    </source>
</evidence>
<dbReference type="InterPro" id="IPR049730">
    <property type="entry name" value="SNF2/RAD54-like_C"/>
</dbReference>
<evidence type="ECO:0000256" key="8">
    <source>
        <dbReference type="ARBA" id="ARBA00023242"/>
    </source>
</evidence>
<keyword evidence="8" id="KW-0539">Nucleus</keyword>
<dbReference type="FunFam" id="3.40.50.10810:FF:000015">
    <property type="entry name" value="lymphoid-specific helicase isoform X1"/>
    <property type="match status" value="1"/>
</dbReference>
<reference evidence="11 12" key="1">
    <citation type="submission" date="2019-03" db="EMBL/GenBank/DDBJ databases">
        <title>Single cell metagenomics reveals metabolic interactions within the superorganism composed of flagellate Streblomastix strix and complex community of Bacteroidetes bacteria on its surface.</title>
        <authorList>
            <person name="Treitli S.C."/>
            <person name="Kolisko M."/>
            <person name="Husnik F."/>
            <person name="Keeling P."/>
            <person name="Hampl V."/>
        </authorList>
    </citation>
    <scope>NUCLEOTIDE SEQUENCE [LARGE SCALE GENOMIC DNA]</scope>
    <source>
        <strain evidence="11">ST1C</strain>
    </source>
</reference>
<dbReference type="SMART" id="SM00490">
    <property type="entry name" value="HELICc"/>
    <property type="match status" value="1"/>
</dbReference>
<keyword evidence="6" id="KW-0067">ATP-binding</keyword>
<proteinExistence type="inferred from homology"/>
<dbReference type="PROSITE" id="PS51194">
    <property type="entry name" value="HELICASE_CTER"/>
    <property type="match status" value="1"/>
</dbReference>
<keyword evidence="3" id="KW-0547">Nucleotide-binding</keyword>
<comment type="caution">
    <text evidence="11">The sequence shown here is derived from an EMBL/GenBank/DDBJ whole genome shotgun (WGS) entry which is preliminary data.</text>
</comment>
<dbReference type="Pfam" id="PF00271">
    <property type="entry name" value="Helicase_C"/>
    <property type="match status" value="1"/>
</dbReference>
<feature type="domain" description="Helicase C-terminal" evidence="10">
    <location>
        <begin position="593"/>
        <end position="759"/>
    </location>
</feature>
<dbReference type="GO" id="GO:0005524">
    <property type="term" value="F:ATP binding"/>
    <property type="evidence" value="ECO:0007669"/>
    <property type="project" value="UniProtKB-KW"/>
</dbReference>
<dbReference type="InterPro" id="IPR027417">
    <property type="entry name" value="P-loop_NTPase"/>
</dbReference>
<protein>
    <submittedName>
        <fullName evidence="11">Putative Chromatin structure-remodeling complex subunit snf21</fullName>
    </submittedName>
</protein>
<dbReference type="InterPro" id="IPR001650">
    <property type="entry name" value="Helicase_C-like"/>
</dbReference>
<dbReference type="EMBL" id="SNRW01009621">
    <property type="protein sequence ID" value="KAA6377722.1"/>
    <property type="molecule type" value="Genomic_DNA"/>
</dbReference>
<dbReference type="PROSITE" id="PS51192">
    <property type="entry name" value="HELICASE_ATP_BIND_1"/>
    <property type="match status" value="1"/>
</dbReference>
<evidence type="ECO:0000256" key="4">
    <source>
        <dbReference type="ARBA" id="ARBA00022801"/>
    </source>
</evidence>
<dbReference type="GO" id="GO:0004386">
    <property type="term" value="F:helicase activity"/>
    <property type="evidence" value="ECO:0007669"/>
    <property type="project" value="UniProtKB-KW"/>
</dbReference>
<evidence type="ECO:0000259" key="10">
    <source>
        <dbReference type="PROSITE" id="PS51194"/>
    </source>
</evidence>
<feature type="domain" description="Helicase ATP-binding" evidence="9">
    <location>
        <begin position="283"/>
        <end position="448"/>
    </location>
</feature>
<sequence length="759" mass="89390">MSLQTRTEQWKEDPNLLAILYKAIHQKFNLHIVLSLGSQLVYTLQQSMKIQEEIVQKRIFATLRKAFDRMITEAQSTTSNNFRTTTNHQMLTIIKNSRNDMKLTHNITTVMQKEDQLKKEFSQYITGSAMKEIQGKIKERKLRCQMKPIINKILQDQFISYVEAERQLFEEEDQNRIRALRENNMEKYIEIVQESKNNRLLDILKITEEFLQQICMRVSIQRLEERDPQFQQQEQIGNQEQKEINDVYYSLAHSIQEELKEPPRLLTGGQLKPYQMKGLQWLISLYNNNLNGILADEMGLGKTVQTIALLAYLVGEKKNKGPFLVVVPLSTMSNWENEIVQWAPGLRYIMFKGSKEARDSIWRDCIRNQKFEICVTTYDYVMREKQKLMRLDWQFIIVDEGHRLKNNECKFVQVLSKYRSKHRLLLTGTPLQNSLHELWSLLNFLLPSIFNSCESFETWFGSPFGKTFKDGKNTEVLQVTEEEKLLVINRLHQVLRPFLFRRLKSEVELELPSKKEFILYCGLSLIQIKMYETIQKEGRIMIENIKQGKYQGQLLNRAMQLRKICNHPFLFLPEWEKEQWTDSIIKSSGKFQALDKLLFKLKATGHRVLIFSQMTHVMDILCSYFEMRKFSFLRLDGQSKNREDIIKRWNLKKEEEQKMEKDVDGEGKVESEGQEEIFIFVLSTRAGGQGLNLQAADTVILFDSDWNPFMDMQASDRAHRIGQQNEVRVIRLLTTGPIEQRIYERGKEKIGIDKTVIQA</sequence>
<dbReference type="OrthoDB" id="5857104at2759"/>
<evidence type="ECO:0000313" key="12">
    <source>
        <dbReference type="Proteomes" id="UP000324800"/>
    </source>
</evidence>
<dbReference type="GO" id="GO:0016787">
    <property type="term" value="F:hydrolase activity"/>
    <property type="evidence" value="ECO:0007669"/>
    <property type="project" value="UniProtKB-KW"/>
</dbReference>
<evidence type="ECO:0000256" key="3">
    <source>
        <dbReference type="ARBA" id="ARBA00022741"/>
    </source>
</evidence>
<organism evidence="11 12">
    <name type="scientific">Streblomastix strix</name>
    <dbReference type="NCBI Taxonomy" id="222440"/>
    <lineage>
        <taxon>Eukaryota</taxon>
        <taxon>Metamonada</taxon>
        <taxon>Preaxostyla</taxon>
        <taxon>Oxymonadida</taxon>
        <taxon>Streblomastigidae</taxon>
        <taxon>Streblomastix</taxon>
    </lineage>
</organism>
<dbReference type="InterPro" id="IPR038718">
    <property type="entry name" value="SNF2-like_sf"/>
</dbReference>
<dbReference type="InterPro" id="IPR000330">
    <property type="entry name" value="SNF2_N"/>
</dbReference>
<name>A0A5J4V5S9_9EUKA</name>
<evidence type="ECO:0000256" key="2">
    <source>
        <dbReference type="ARBA" id="ARBA00007025"/>
    </source>
</evidence>
<comment type="similarity">
    <text evidence="2">Belongs to the SNF2/RAD54 helicase family.</text>
</comment>
<gene>
    <name evidence="11" type="ORF">EZS28_026751</name>
</gene>
<evidence type="ECO:0000256" key="6">
    <source>
        <dbReference type="ARBA" id="ARBA00022840"/>
    </source>
</evidence>
<dbReference type="GO" id="GO:0005634">
    <property type="term" value="C:nucleus"/>
    <property type="evidence" value="ECO:0007669"/>
    <property type="project" value="UniProtKB-SubCell"/>
</dbReference>